<dbReference type="AlphaFoldDB" id="A0AA41YJG0"/>
<reference evidence="2" key="1">
    <citation type="submission" date="2022-09" db="EMBL/GenBank/DDBJ databases">
        <title>Rhodovastum sp. nov. RN2-1 isolated from soil in Seongnam, South Korea.</title>
        <authorList>
            <person name="Le N.T."/>
        </authorList>
    </citation>
    <scope>NUCLEOTIDE SEQUENCE</scope>
    <source>
        <strain evidence="2">RN2-1</strain>
    </source>
</reference>
<organism evidence="2 3">
    <name type="scientific">Limobrevibacterium gyesilva</name>
    <dbReference type="NCBI Taxonomy" id="2991712"/>
    <lineage>
        <taxon>Bacteria</taxon>
        <taxon>Pseudomonadati</taxon>
        <taxon>Pseudomonadota</taxon>
        <taxon>Alphaproteobacteria</taxon>
        <taxon>Acetobacterales</taxon>
        <taxon>Acetobacteraceae</taxon>
        <taxon>Limobrevibacterium</taxon>
    </lineage>
</organism>
<feature type="domain" description="Prolyl 4-hydroxylase alpha subunit Fe(2+) 2OG dioxygenase" evidence="1">
    <location>
        <begin position="103"/>
        <end position="183"/>
    </location>
</feature>
<accession>A0AA41YJG0</accession>
<reference evidence="2" key="2">
    <citation type="submission" date="2022-10" db="EMBL/GenBank/DDBJ databases">
        <authorList>
            <person name="Trinh H.N."/>
        </authorList>
    </citation>
    <scope>NUCLEOTIDE SEQUENCE</scope>
    <source>
        <strain evidence="2">RN2-1</strain>
    </source>
</reference>
<evidence type="ECO:0000259" key="1">
    <source>
        <dbReference type="Pfam" id="PF13640"/>
    </source>
</evidence>
<evidence type="ECO:0000313" key="2">
    <source>
        <dbReference type="EMBL" id="MCW3473685.1"/>
    </source>
</evidence>
<name>A0AA41YJG0_9PROT</name>
<evidence type="ECO:0000313" key="3">
    <source>
        <dbReference type="Proteomes" id="UP001165679"/>
    </source>
</evidence>
<proteinExistence type="predicted"/>
<sequence length="210" mass="23154">MIRLAYDAFQATPVATDPFRHVVVPGFVPAGELAEVVRDLPAMSRRGSFPIDSLRLGPKAAALMRELEGPAFRDAVAGKFGLDLAGAATMVTLRGCSSERDGQIHCDSTAKRVTVLLYLNPEQDSWARQEGCLRLLRGPKDIDDYVVEVPPVNGTLLVFPNGADTWHGHKRYVGQRYVVQLNYMTADSAARSELRRHRISAFFKRLTTAA</sequence>
<dbReference type="EMBL" id="JAPDNT010000001">
    <property type="protein sequence ID" value="MCW3473685.1"/>
    <property type="molecule type" value="Genomic_DNA"/>
</dbReference>
<dbReference type="InterPro" id="IPR044862">
    <property type="entry name" value="Pro_4_hyd_alph_FE2OG_OXY"/>
</dbReference>
<dbReference type="Gene3D" id="2.60.120.620">
    <property type="entry name" value="q2cbj1_9rhob like domain"/>
    <property type="match status" value="1"/>
</dbReference>
<protein>
    <submittedName>
        <fullName evidence="2">2OG-Fe(II) oxygenase</fullName>
    </submittedName>
</protein>
<dbReference type="Pfam" id="PF13640">
    <property type="entry name" value="2OG-FeII_Oxy_3"/>
    <property type="match status" value="1"/>
</dbReference>
<dbReference type="Proteomes" id="UP001165679">
    <property type="component" value="Unassembled WGS sequence"/>
</dbReference>
<keyword evidence="3" id="KW-1185">Reference proteome</keyword>
<dbReference type="RefSeq" id="WP_264712261.1">
    <property type="nucleotide sequence ID" value="NZ_JAPDNT010000001.1"/>
</dbReference>
<gene>
    <name evidence="2" type="ORF">OL599_03765</name>
</gene>
<comment type="caution">
    <text evidence="2">The sequence shown here is derived from an EMBL/GenBank/DDBJ whole genome shotgun (WGS) entry which is preliminary data.</text>
</comment>